<gene>
    <name evidence="7" type="ORF">BJ554DRAFT_767</name>
</gene>
<dbReference type="GO" id="GO:0005634">
    <property type="term" value="C:nucleus"/>
    <property type="evidence" value="ECO:0007669"/>
    <property type="project" value="TreeGrafter"/>
</dbReference>
<evidence type="ECO:0000256" key="1">
    <source>
        <dbReference type="ARBA" id="ARBA00022741"/>
    </source>
</evidence>
<dbReference type="Pfam" id="PF08148">
    <property type="entry name" value="DSHCT"/>
    <property type="match status" value="1"/>
</dbReference>
<dbReference type="InterPro" id="IPR050699">
    <property type="entry name" value="RNA-DNA_Helicase"/>
</dbReference>
<dbReference type="GO" id="GO:0016787">
    <property type="term" value="F:hydrolase activity"/>
    <property type="evidence" value="ECO:0007669"/>
    <property type="project" value="UniProtKB-KW"/>
</dbReference>
<feature type="domain" description="ATP-dependent RNA helicase Ski2/MTR4 C-terminal" evidence="6">
    <location>
        <begin position="282"/>
        <end position="468"/>
    </location>
</feature>
<dbReference type="GO" id="GO:0000460">
    <property type="term" value="P:maturation of 5.8S rRNA"/>
    <property type="evidence" value="ECO:0007669"/>
    <property type="project" value="TreeGrafter"/>
</dbReference>
<evidence type="ECO:0000256" key="5">
    <source>
        <dbReference type="SAM" id="Coils"/>
    </source>
</evidence>
<evidence type="ECO:0000256" key="4">
    <source>
        <dbReference type="ARBA" id="ARBA00022840"/>
    </source>
</evidence>
<name>A0A8H7ZT64_9FUNG</name>
<dbReference type="SMART" id="SM01142">
    <property type="entry name" value="DSHCT"/>
    <property type="match status" value="1"/>
</dbReference>
<reference evidence="7 8" key="1">
    <citation type="journal article" name="Sci. Rep.">
        <title>Genome-scale phylogenetic analyses confirm Olpidium as the closest living zoosporic fungus to the non-flagellated, terrestrial fungi.</title>
        <authorList>
            <person name="Chang Y."/>
            <person name="Rochon D."/>
            <person name="Sekimoto S."/>
            <person name="Wang Y."/>
            <person name="Chovatia M."/>
            <person name="Sandor L."/>
            <person name="Salamov A."/>
            <person name="Grigoriev I.V."/>
            <person name="Stajich J.E."/>
            <person name="Spatafora J.W."/>
        </authorList>
    </citation>
    <scope>NUCLEOTIDE SEQUENCE [LARGE SCALE GENOMIC DNA]</scope>
    <source>
        <strain evidence="7">S191</strain>
    </source>
</reference>
<evidence type="ECO:0000313" key="7">
    <source>
        <dbReference type="EMBL" id="KAG5458922.1"/>
    </source>
</evidence>
<sequence>MHPNYCTPFLQPGRLLYIKSPDGDFGWGVLMQFVKRVSKKVYGEQMGFFPVGTNLVSANKPNIFGLTSSLSLPRERQATPLDKDVSTLLLDVMVYCSAESKGSAESSSARGTGAKPVSAGGKGEMKVITCTLSSVEKMSLARLFLPKDLRGPEERKVVHKMVQETRKRCKGEFPILSPVEHLKIKDNKFLQLLEVGVEQFCPEALRPLATFLTPGPLEERLKDHPLHNSPELEQTFNAYAHKMELKAQVRKARRQLSEAESVVQLEELKARKRVLRRLGYTTSSDVIELKGRVSCEISAGDEILLTEMMFNGVFNELSVEHTVGLLSCFVCDEVRAPVRASKDGQAKRALPAELEDAVRLLKETASRIAKVSQESKLQIDEEEYLASFRTDLVEVVLAWCGGAPFSSICKMTDIFEGSIIRNFRRLDELLCQMSSTAKAIGNGPLENKFTAGIAKIKRDIVFAASLYL</sequence>
<dbReference type="GO" id="GO:0004386">
    <property type="term" value="F:helicase activity"/>
    <property type="evidence" value="ECO:0007669"/>
    <property type="project" value="UniProtKB-KW"/>
</dbReference>
<evidence type="ECO:0000313" key="8">
    <source>
        <dbReference type="Proteomes" id="UP000673691"/>
    </source>
</evidence>
<comment type="caution">
    <text evidence="7">The sequence shown here is derived from an EMBL/GenBank/DDBJ whole genome shotgun (WGS) entry which is preliminary data.</text>
</comment>
<accession>A0A8H7ZT64</accession>
<dbReference type="PANTHER" id="PTHR12131:SF7">
    <property type="entry name" value="EXOSOME RNA HELICASE MTR4"/>
    <property type="match status" value="1"/>
</dbReference>
<dbReference type="InterPro" id="IPR012961">
    <property type="entry name" value="Ski2/MTR4_C"/>
</dbReference>
<proteinExistence type="predicted"/>
<evidence type="ECO:0000256" key="2">
    <source>
        <dbReference type="ARBA" id="ARBA00022801"/>
    </source>
</evidence>
<dbReference type="Proteomes" id="UP000673691">
    <property type="component" value="Unassembled WGS sequence"/>
</dbReference>
<keyword evidence="5" id="KW-0175">Coiled coil</keyword>
<protein>
    <submittedName>
        <fullName evidence="7">NUC185 domain-containing protein</fullName>
    </submittedName>
</protein>
<keyword evidence="3" id="KW-0347">Helicase</keyword>
<evidence type="ECO:0000259" key="6">
    <source>
        <dbReference type="SMART" id="SM01142"/>
    </source>
</evidence>
<dbReference type="PANTHER" id="PTHR12131">
    <property type="entry name" value="ATP-DEPENDENT RNA AND DNA HELICASE"/>
    <property type="match status" value="1"/>
</dbReference>
<keyword evidence="1" id="KW-0547">Nucleotide-binding</keyword>
<keyword evidence="4" id="KW-0067">ATP-binding</keyword>
<dbReference type="Gene3D" id="1.10.3380.30">
    <property type="match status" value="1"/>
</dbReference>
<dbReference type="Gene3D" id="2.40.30.300">
    <property type="match status" value="1"/>
</dbReference>
<dbReference type="FunFam" id="1.10.3380.30:FF:000003">
    <property type="entry name" value="ATP dependent RNA helicase (Dob1)"/>
    <property type="match status" value="1"/>
</dbReference>
<keyword evidence="2" id="KW-0378">Hydrolase</keyword>
<feature type="coiled-coil region" evidence="5">
    <location>
        <begin position="242"/>
        <end position="269"/>
    </location>
</feature>
<evidence type="ECO:0000256" key="3">
    <source>
        <dbReference type="ARBA" id="ARBA00022806"/>
    </source>
</evidence>
<organism evidence="7 8">
    <name type="scientific">Olpidium bornovanus</name>
    <dbReference type="NCBI Taxonomy" id="278681"/>
    <lineage>
        <taxon>Eukaryota</taxon>
        <taxon>Fungi</taxon>
        <taxon>Fungi incertae sedis</taxon>
        <taxon>Olpidiomycota</taxon>
        <taxon>Olpidiomycotina</taxon>
        <taxon>Olpidiomycetes</taxon>
        <taxon>Olpidiales</taxon>
        <taxon>Olpidiaceae</taxon>
        <taxon>Olpidium</taxon>
    </lineage>
</organism>
<dbReference type="GO" id="GO:0005524">
    <property type="term" value="F:ATP binding"/>
    <property type="evidence" value="ECO:0007669"/>
    <property type="project" value="UniProtKB-KW"/>
</dbReference>
<keyword evidence="8" id="KW-1185">Reference proteome</keyword>
<dbReference type="Pfam" id="PF13234">
    <property type="entry name" value="MTR4_beta-barrel"/>
    <property type="match status" value="2"/>
</dbReference>
<dbReference type="EMBL" id="JAEFCI010007711">
    <property type="protein sequence ID" value="KAG5458922.1"/>
    <property type="molecule type" value="Genomic_DNA"/>
</dbReference>
<dbReference type="OrthoDB" id="64767at2759"/>
<dbReference type="InterPro" id="IPR025696">
    <property type="entry name" value="Beta-barrel_MTR4"/>
</dbReference>
<dbReference type="AlphaFoldDB" id="A0A8H7ZT64"/>